<dbReference type="SMART" id="SM00331">
    <property type="entry name" value="PP2C_SIG"/>
    <property type="match status" value="1"/>
</dbReference>
<dbReference type="EMBL" id="CP050804">
    <property type="protein sequence ID" value="QJC21145.1"/>
    <property type="molecule type" value="Genomic_DNA"/>
</dbReference>
<dbReference type="CDD" id="cd00143">
    <property type="entry name" value="PP2Cc"/>
    <property type="match status" value="1"/>
</dbReference>
<feature type="region of interest" description="Disordered" evidence="1">
    <location>
        <begin position="397"/>
        <end position="428"/>
    </location>
</feature>
<dbReference type="Pfam" id="PF13672">
    <property type="entry name" value="PP2C_2"/>
    <property type="match status" value="1"/>
</dbReference>
<dbReference type="RefSeq" id="WP_168917087.1">
    <property type="nucleotide sequence ID" value="NZ_CP050804.1"/>
</dbReference>
<evidence type="ECO:0000256" key="2">
    <source>
        <dbReference type="SAM" id="Phobius"/>
    </source>
</evidence>
<gene>
    <name evidence="4" type="ORF">HC352_00495</name>
</gene>
<keyword evidence="5" id="KW-1185">Reference proteome</keyword>
<evidence type="ECO:0000259" key="3">
    <source>
        <dbReference type="PROSITE" id="PS51746"/>
    </source>
</evidence>
<protein>
    <submittedName>
        <fullName evidence="4">Serine/threonine-protein phosphatase</fullName>
    </submittedName>
</protein>
<organism evidence="4 5">
    <name type="scientific">Arcanobacterium buesumense</name>
    <dbReference type="NCBI Taxonomy" id="2722751"/>
    <lineage>
        <taxon>Bacteria</taxon>
        <taxon>Bacillati</taxon>
        <taxon>Actinomycetota</taxon>
        <taxon>Actinomycetes</taxon>
        <taxon>Actinomycetales</taxon>
        <taxon>Actinomycetaceae</taxon>
        <taxon>Arcanobacterium</taxon>
    </lineage>
</organism>
<dbReference type="InterPro" id="IPR001932">
    <property type="entry name" value="PPM-type_phosphatase-like_dom"/>
</dbReference>
<reference evidence="4 5" key="1">
    <citation type="submission" date="2020-03" db="EMBL/GenBank/DDBJ databases">
        <title>Complete genome of Arcanobacterium buesumensis sp. nov. strain 2701.</title>
        <authorList>
            <person name="Borowiak M."/>
            <person name="Alssahen M."/>
            <person name="Laemmler C."/>
            <person name="Malorny B."/>
            <person name="Hassan A."/>
            <person name="Prenger-Berninghoff E."/>
            <person name="Ploetz M."/>
            <person name="Abdulmawjood A."/>
        </authorList>
    </citation>
    <scope>NUCLEOTIDE SEQUENCE [LARGE SCALE GENOMIC DNA]</scope>
    <source>
        <strain evidence="4 5">2701</strain>
    </source>
</reference>
<dbReference type="Gene3D" id="3.60.40.10">
    <property type="entry name" value="PPM-type phosphatase domain"/>
    <property type="match status" value="1"/>
</dbReference>
<proteinExistence type="predicted"/>
<keyword evidence="2" id="KW-0812">Transmembrane</keyword>
<dbReference type="PROSITE" id="PS51746">
    <property type="entry name" value="PPM_2"/>
    <property type="match status" value="1"/>
</dbReference>
<feature type="domain" description="PPM-type phosphatase" evidence="3">
    <location>
        <begin position="5"/>
        <end position="237"/>
    </location>
</feature>
<keyword evidence="2" id="KW-1133">Transmembrane helix</keyword>
<dbReference type="InterPro" id="IPR036457">
    <property type="entry name" value="PPM-type-like_dom_sf"/>
</dbReference>
<evidence type="ECO:0000256" key="1">
    <source>
        <dbReference type="SAM" id="MobiDB-lite"/>
    </source>
</evidence>
<dbReference type="AlphaFoldDB" id="A0A6H2EHV4"/>
<evidence type="ECO:0000313" key="4">
    <source>
        <dbReference type="EMBL" id="QJC21145.1"/>
    </source>
</evidence>
<keyword evidence="2" id="KW-0472">Membrane</keyword>
<evidence type="ECO:0000313" key="5">
    <source>
        <dbReference type="Proteomes" id="UP000502298"/>
    </source>
</evidence>
<sequence>MIHFEYAALSDVGLVRKSNQDAGYASSHLLVLADGMGGAAGGDVASSVVVGNMAKIDDSHQAEDLIALLKEQLNYSQEQLLHLVDDIPQLAGLGTTCTAILRTANKLGMVHVGDSRAYLLRNNKLTQITRDHTLVQYLVDHGELTAEEALHHPKRHVIMRNVGASDDPVDVDASVREALPGDRWLLTSDGLFDVVSDETIELTLQSYSNLDECGERLIELALAGGAPDNVTIVLADVVDGPGTSSSYDRGPIIVGAAAVDRQRPTRAGNSAAGQLAALTASIRPVEPIANDVEKPPHRWIARVAAGAMAILAFAGILGGGYMWTQTRYYVGIEDGKVAIFKGIPQTLGPVELSHLFEETGINVTNLTPVAQQRLDTPIARSSLSEARKVVKDLAAQRILPDPLSPTKIPDPGSKIPEEKDQQSSGDTQ</sequence>
<dbReference type="SMART" id="SM00332">
    <property type="entry name" value="PP2Cc"/>
    <property type="match status" value="1"/>
</dbReference>
<feature type="transmembrane region" description="Helical" evidence="2">
    <location>
        <begin position="299"/>
        <end position="323"/>
    </location>
</feature>
<accession>A0A6H2EHV4</accession>
<dbReference type="Proteomes" id="UP000502298">
    <property type="component" value="Chromosome"/>
</dbReference>
<dbReference type="SUPFAM" id="SSF81606">
    <property type="entry name" value="PP2C-like"/>
    <property type="match status" value="1"/>
</dbReference>
<dbReference type="KEGG" id="arca:HC352_00495"/>
<name>A0A6H2EHV4_9ACTO</name>